<dbReference type="RefSeq" id="WP_190224193.1">
    <property type="nucleotide sequence ID" value="NZ_BNBS01000050.1"/>
</dbReference>
<name>A0ABQ3P7W4_9ACTN</name>
<evidence type="ECO:0000313" key="1">
    <source>
        <dbReference type="EMBL" id="GHI21121.1"/>
    </source>
</evidence>
<gene>
    <name evidence="1" type="ORF">Shyd_24920</name>
</gene>
<accession>A0ABQ3P7W4</accession>
<evidence type="ECO:0000313" key="2">
    <source>
        <dbReference type="Proteomes" id="UP001052739"/>
    </source>
</evidence>
<comment type="caution">
    <text evidence="1">The sequence shown here is derived from an EMBL/GenBank/DDBJ whole genome shotgun (WGS) entry which is preliminary data.</text>
</comment>
<dbReference type="Proteomes" id="UP001052739">
    <property type="component" value="Unassembled WGS sequence"/>
</dbReference>
<sequence length="342" mass="36409">MDVRAERVGSVRLPGAARLVDGRARPAGPGRFALRRDDRLEVYDLTALLAGSTAPVAAFPAPWPGWDRGVDAVAPDLGLAVFSGQRAVRAVAADGRPLWERRHGCWGPVVDHPHTGDEQEVCPGLEHGSVLVPGDGTAVWAHVVGEDGREHWLVLDARDGRELARVPLEDSVASGSHQLALPDDGTVLLCVGMGQDGVLLYGARADGTGMSVRDLGEDLDRILLDVHPTRPGYLTVEHSCHDLRLHAPDGTVLAERDADELGEEGCWDHAAGFTDADTVLAVAEDPEGGAGHWLLDAATLALLGPVAYPRPVTGYARGLGDGTWLTHDRATDTLTRWRRAGV</sequence>
<dbReference type="EMBL" id="BNDW01000019">
    <property type="protein sequence ID" value="GHI21121.1"/>
    <property type="molecule type" value="Genomic_DNA"/>
</dbReference>
<reference evidence="1" key="1">
    <citation type="submission" date="2024-05" db="EMBL/GenBank/DDBJ databases">
        <title>Whole genome shotgun sequence of Streptomyces hydrogenans NBRC 13475.</title>
        <authorList>
            <person name="Komaki H."/>
            <person name="Tamura T."/>
        </authorList>
    </citation>
    <scope>NUCLEOTIDE SEQUENCE</scope>
    <source>
        <strain evidence="1">NBRC 13475</strain>
    </source>
</reference>
<proteinExistence type="predicted"/>
<protein>
    <submittedName>
        <fullName evidence="1">Uncharacterized protein</fullName>
    </submittedName>
</protein>
<organism evidence="1 2">
    <name type="scientific">Streptomyces hydrogenans</name>
    <dbReference type="NCBI Taxonomy" id="1873719"/>
    <lineage>
        <taxon>Bacteria</taxon>
        <taxon>Bacillati</taxon>
        <taxon>Actinomycetota</taxon>
        <taxon>Actinomycetes</taxon>
        <taxon>Kitasatosporales</taxon>
        <taxon>Streptomycetaceae</taxon>
        <taxon>Streptomyces</taxon>
    </lineage>
</organism>
<keyword evidence="2" id="KW-1185">Reference proteome</keyword>